<dbReference type="Proteomes" id="UP000030758">
    <property type="component" value="Unassembled WGS sequence"/>
</dbReference>
<dbReference type="AlphaFoldDB" id="A0A085LX27"/>
<evidence type="ECO:0000313" key="1">
    <source>
        <dbReference type="EMBL" id="KFD49523.1"/>
    </source>
</evidence>
<dbReference type="EMBL" id="KL367534">
    <property type="protein sequence ID" value="KFD65698.1"/>
    <property type="molecule type" value="Genomic_DNA"/>
</dbReference>
<proteinExistence type="predicted"/>
<evidence type="ECO:0000313" key="2">
    <source>
        <dbReference type="EMBL" id="KFD65698.1"/>
    </source>
</evidence>
<sequence>LVHQSKWHSVRLNRRLTGIKDIRYRPPSDEGIGKRYDACQQYGSAMELQFGCRQAKAFTNDMTVPTLWECSGTPIRLPSGEGIGKRYDACQHYGSAMELQFGCHEVKALTNDMNIPTLWECNGTPIRLKQRSLEDIIVTFADQ</sequence>
<protein>
    <submittedName>
        <fullName evidence="1">Uncharacterized protein</fullName>
    </submittedName>
</protein>
<gene>
    <name evidence="1" type="ORF">M513_09634</name>
    <name evidence="2" type="ORF">M514_09634</name>
</gene>
<evidence type="ECO:0000313" key="3">
    <source>
        <dbReference type="Proteomes" id="UP000030764"/>
    </source>
</evidence>
<dbReference type="Proteomes" id="UP000030764">
    <property type="component" value="Unassembled WGS sequence"/>
</dbReference>
<reference evidence="1 3" key="1">
    <citation type="journal article" date="2014" name="Nat. Genet.">
        <title>Genome and transcriptome of the porcine whipworm Trichuris suis.</title>
        <authorList>
            <person name="Jex A.R."/>
            <person name="Nejsum P."/>
            <person name="Schwarz E.M."/>
            <person name="Hu L."/>
            <person name="Young N.D."/>
            <person name="Hall R.S."/>
            <person name="Korhonen P.K."/>
            <person name="Liao S."/>
            <person name="Thamsborg S."/>
            <person name="Xia J."/>
            <person name="Xu P."/>
            <person name="Wang S."/>
            <person name="Scheerlinck J.P."/>
            <person name="Hofmann A."/>
            <person name="Sternberg P.W."/>
            <person name="Wang J."/>
            <person name="Gasser R.B."/>
        </authorList>
    </citation>
    <scope>NUCLEOTIDE SEQUENCE [LARGE SCALE GENOMIC DNA]</scope>
    <source>
        <strain evidence="2">DCEP-RM93F</strain>
        <strain evidence="1">DCEP-RM93M</strain>
    </source>
</reference>
<organism evidence="1 3">
    <name type="scientific">Trichuris suis</name>
    <name type="common">pig whipworm</name>
    <dbReference type="NCBI Taxonomy" id="68888"/>
    <lineage>
        <taxon>Eukaryota</taxon>
        <taxon>Metazoa</taxon>
        <taxon>Ecdysozoa</taxon>
        <taxon>Nematoda</taxon>
        <taxon>Enoplea</taxon>
        <taxon>Dorylaimia</taxon>
        <taxon>Trichinellida</taxon>
        <taxon>Trichuridae</taxon>
        <taxon>Trichuris</taxon>
    </lineage>
</organism>
<name>A0A085LX27_9BILA</name>
<accession>A0A085LX27</accession>
<feature type="non-terminal residue" evidence="1">
    <location>
        <position position="1"/>
    </location>
</feature>
<dbReference type="EMBL" id="KL363269">
    <property type="protein sequence ID" value="KFD49523.1"/>
    <property type="molecule type" value="Genomic_DNA"/>
</dbReference>
<keyword evidence="3" id="KW-1185">Reference proteome</keyword>